<proteinExistence type="predicted"/>
<dbReference type="EMBL" id="BPVZ01000107">
    <property type="protein sequence ID" value="GKV34757.1"/>
    <property type="molecule type" value="Genomic_DNA"/>
</dbReference>
<sequence length="270" mass="30814">MAVSFHYFYRFECHVSSNNSNTSKQVEDISICLVDKICLDLKGHSHDWHHLNLLLPHPLYATNSMAFKICMTAFKVAPTSPHPTSFSPRGAQEIVLRRKRGTKIVFSNEIRKYLSSRKAVKKAVLKALKNLKNKENKYSTSAFNKNSETGTTVNILQEPQAFTLNVLESLLFFISGPEAETKTRRWSVFSKLPHNKSIGCEEGEQHENEISKAEAKLLSIISVKTSIQIENALTELQRAESCIQDLEERFESIYKRLIKYRATILNILSH</sequence>
<feature type="coiled-coil region" evidence="1">
    <location>
        <begin position="229"/>
        <end position="263"/>
    </location>
</feature>
<organism evidence="2 3">
    <name type="scientific">Rubroshorea leprosula</name>
    <dbReference type="NCBI Taxonomy" id="152421"/>
    <lineage>
        <taxon>Eukaryota</taxon>
        <taxon>Viridiplantae</taxon>
        <taxon>Streptophyta</taxon>
        <taxon>Embryophyta</taxon>
        <taxon>Tracheophyta</taxon>
        <taxon>Spermatophyta</taxon>
        <taxon>Magnoliopsida</taxon>
        <taxon>eudicotyledons</taxon>
        <taxon>Gunneridae</taxon>
        <taxon>Pentapetalae</taxon>
        <taxon>rosids</taxon>
        <taxon>malvids</taxon>
        <taxon>Malvales</taxon>
        <taxon>Dipterocarpaceae</taxon>
        <taxon>Rubroshorea</taxon>
    </lineage>
</organism>
<name>A0AAV5LC78_9ROSI</name>
<evidence type="ECO:0000256" key="1">
    <source>
        <dbReference type="SAM" id="Coils"/>
    </source>
</evidence>
<gene>
    <name evidence="2" type="ORF">SLEP1_g43102</name>
</gene>
<protein>
    <submittedName>
        <fullName evidence="2">Uncharacterized protein</fullName>
    </submittedName>
</protein>
<comment type="caution">
    <text evidence="2">The sequence shown here is derived from an EMBL/GenBank/DDBJ whole genome shotgun (WGS) entry which is preliminary data.</text>
</comment>
<dbReference type="GO" id="GO:0048367">
    <property type="term" value="P:shoot system development"/>
    <property type="evidence" value="ECO:0007669"/>
    <property type="project" value="InterPro"/>
</dbReference>
<dbReference type="PANTHER" id="PTHR33070">
    <property type="entry name" value="OS06G0725500 PROTEIN"/>
    <property type="match status" value="1"/>
</dbReference>
<dbReference type="InterPro" id="IPR004320">
    <property type="entry name" value="BPS1_pln"/>
</dbReference>
<evidence type="ECO:0000313" key="2">
    <source>
        <dbReference type="EMBL" id="GKV34757.1"/>
    </source>
</evidence>
<keyword evidence="1" id="KW-0175">Coiled coil</keyword>
<accession>A0AAV5LC78</accession>
<dbReference type="Proteomes" id="UP001054252">
    <property type="component" value="Unassembled WGS sequence"/>
</dbReference>
<dbReference type="Pfam" id="PF03087">
    <property type="entry name" value="BPS1"/>
    <property type="match status" value="1"/>
</dbReference>
<dbReference type="PANTHER" id="PTHR33070:SF129">
    <property type="entry name" value="DUF241 DOMAIN PROTEIN"/>
    <property type="match status" value="1"/>
</dbReference>
<dbReference type="AlphaFoldDB" id="A0AAV5LC78"/>
<dbReference type="GO" id="GO:0048364">
    <property type="term" value="P:root development"/>
    <property type="evidence" value="ECO:0007669"/>
    <property type="project" value="InterPro"/>
</dbReference>
<keyword evidence="3" id="KW-1185">Reference proteome</keyword>
<evidence type="ECO:0000313" key="3">
    <source>
        <dbReference type="Proteomes" id="UP001054252"/>
    </source>
</evidence>
<reference evidence="2 3" key="1">
    <citation type="journal article" date="2021" name="Commun. Biol.">
        <title>The genome of Shorea leprosula (Dipterocarpaceae) highlights the ecological relevance of drought in aseasonal tropical rainforests.</title>
        <authorList>
            <person name="Ng K.K.S."/>
            <person name="Kobayashi M.J."/>
            <person name="Fawcett J.A."/>
            <person name="Hatakeyama M."/>
            <person name="Paape T."/>
            <person name="Ng C.H."/>
            <person name="Ang C.C."/>
            <person name="Tnah L.H."/>
            <person name="Lee C.T."/>
            <person name="Nishiyama T."/>
            <person name="Sese J."/>
            <person name="O'Brien M.J."/>
            <person name="Copetti D."/>
            <person name="Mohd Noor M.I."/>
            <person name="Ong R.C."/>
            <person name="Putra M."/>
            <person name="Sireger I.Z."/>
            <person name="Indrioko S."/>
            <person name="Kosugi Y."/>
            <person name="Izuno A."/>
            <person name="Isagi Y."/>
            <person name="Lee S.L."/>
            <person name="Shimizu K.K."/>
        </authorList>
    </citation>
    <scope>NUCLEOTIDE SEQUENCE [LARGE SCALE GENOMIC DNA]</scope>
    <source>
        <strain evidence="2">214</strain>
    </source>
</reference>